<feature type="signal peptide" evidence="2">
    <location>
        <begin position="1"/>
        <end position="18"/>
    </location>
</feature>
<dbReference type="InterPro" id="IPR024732">
    <property type="entry name" value="NAGLU_C"/>
</dbReference>
<evidence type="ECO:0000256" key="2">
    <source>
        <dbReference type="SAM" id="SignalP"/>
    </source>
</evidence>
<dbReference type="Pfam" id="PF12972">
    <property type="entry name" value="NAGLU_C"/>
    <property type="match status" value="1"/>
</dbReference>
<accession>A0ABV3QGR6</accession>
<dbReference type="Proteomes" id="UP001556220">
    <property type="component" value="Unassembled WGS sequence"/>
</dbReference>
<keyword evidence="2" id="KW-0732">Signal</keyword>
<protein>
    <submittedName>
        <fullName evidence="6">Alpha-N-acetylglucosaminidase</fullName>
    </submittedName>
</protein>
<feature type="domain" description="Alpha-N-acetylglucosaminidase tim-barrel" evidence="3">
    <location>
        <begin position="131"/>
        <end position="454"/>
    </location>
</feature>
<dbReference type="Pfam" id="PF05089">
    <property type="entry name" value="NAGLU"/>
    <property type="match status" value="1"/>
</dbReference>
<dbReference type="Pfam" id="PF12971">
    <property type="entry name" value="NAGLU_N"/>
    <property type="match status" value="1"/>
</dbReference>
<organism evidence="6 7">
    <name type="scientific">Rhodanobacter lycopersici</name>
    <dbReference type="NCBI Taxonomy" id="3162487"/>
    <lineage>
        <taxon>Bacteria</taxon>
        <taxon>Pseudomonadati</taxon>
        <taxon>Pseudomonadota</taxon>
        <taxon>Gammaproteobacteria</taxon>
        <taxon>Lysobacterales</taxon>
        <taxon>Rhodanobacteraceae</taxon>
        <taxon>Rhodanobacter</taxon>
    </lineage>
</organism>
<dbReference type="Gene3D" id="3.30.379.10">
    <property type="entry name" value="Chitobiase/beta-hexosaminidase domain 2-like"/>
    <property type="match status" value="1"/>
</dbReference>
<dbReference type="PANTHER" id="PTHR12872">
    <property type="entry name" value="ALPHA-N-ACETYLGLUCOSAMINIDASE"/>
    <property type="match status" value="1"/>
</dbReference>
<reference evidence="6 7" key="1">
    <citation type="submission" date="2024-06" db="EMBL/GenBank/DDBJ databases">
        <authorList>
            <person name="Woo H."/>
        </authorList>
    </citation>
    <scope>NUCLEOTIDE SEQUENCE [LARGE SCALE GENOMIC DNA]</scope>
    <source>
        <strain evidence="6 7">Si-c</strain>
    </source>
</reference>
<keyword evidence="7" id="KW-1185">Reference proteome</keyword>
<gene>
    <name evidence="6" type="ORF">ABQJ54_14800</name>
</gene>
<dbReference type="InterPro" id="IPR024733">
    <property type="entry name" value="NAGLU_tim-barrel"/>
</dbReference>
<feature type="domain" description="Alpha-N-acetylglucosaminidase N-terminal" evidence="4">
    <location>
        <begin position="36"/>
        <end position="116"/>
    </location>
</feature>
<evidence type="ECO:0000259" key="5">
    <source>
        <dbReference type="Pfam" id="PF12972"/>
    </source>
</evidence>
<dbReference type="EMBL" id="JBFOHK010000004">
    <property type="protein sequence ID" value="MEW9573023.1"/>
    <property type="molecule type" value="Genomic_DNA"/>
</dbReference>
<dbReference type="RefSeq" id="WP_367855083.1">
    <property type="nucleotide sequence ID" value="NZ_JBFOHK010000004.1"/>
</dbReference>
<name>A0ABV3QGR6_9GAMM</name>
<keyword evidence="1" id="KW-0378">Hydrolase</keyword>
<feature type="domain" description="Alpha-N-acetylglucosaminidase C-terminal" evidence="5">
    <location>
        <begin position="463"/>
        <end position="718"/>
    </location>
</feature>
<feature type="chain" id="PRO_5046908366" evidence="2">
    <location>
        <begin position="19"/>
        <end position="727"/>
    </location>
</feature>
<evidence type="ECO:0000259" key="4">
    <source>
        <dbReference type="Pfam" id="PF12971"/>
    </source>
</evidence>
<dbReference type="PANTHER" id="PTHR12872:SF1">
    <property type="entry name" value="ALPHA-N-ACETYLGLUCOSAMINIDASE"/>
    <property type="match status" value="1"/>
</dbReference>
<dbReference type="InterPro" id="IPR029018">
    <property type="entry name" value="Hex-like_dom2"/>
</dbReference>
<evidence type="ECO:0000313" key="7">
    <source>
        <dbReference type="Proteomes" id="UP001556220"/>
    </source>
</evidence>
<dbReference type="InterPro" id="IPR024240">
    <property type="entry name" value="NAGLU_N"/>
</dbReference>
<evidence type="ECO:0000256" key="1">
    <source>
        <dbReference type="ARBA" id="ARBA00022801"/>
    </source>
</evidence>
<dbReference type="InterPro" id="IPR007781">
    <property type="entry name" value="NAGLU"/>
</dbReference>
<proteinExistence type="predicted"/>
<dbReference type="Gene3D" id="3.20.20.80">
    <property type="entry name" value="Glycosidases"/>
    <property type="match status" value="1"/>
</dbReference>
<evidence type="ECO:0000259" key="3">
    <source>
        <dbReference type="Pfam" id="PF05089"/>
    </source>
</evidence>
<sequence>MCLAGIVLWTASLPSAFAGVPTATASTAQPAFDVAPAHAALERLVGSKYADQVSLQAMPRRSQGDYFRVAGKNHRLVIEATSPATLLAGFGWYLDEVAHADISLNGEQLNLPDTLPLPRQPISRKATGIHRFAFNDVDKAYTQPYAHWDYWQHKIDVLALQGINEVLVYQGQAKVYEQTLEDFGYSQAEMLHWIPQITHQSWWLLQNMCCSHDPIPQSVVDQDAALTRKLVGRLRELGMMPVFPGYYGTVPPHFNDRNPGAHAVNTGTWDNFPRPDWLDPTNAWFPKVAADFYRRQSALYGDSTLYKMDPLHEGSEGAESGDIDLTAAVKDTQKALELAHPGAIWVLLGWEGNPLPAVIQGLDKSHALIVDGSSESSTPTADREAEWHGTPYAFGTIWNFGGHTNMGANLSIWNSRYWAWKDKPDSAMAGIALMPEASDNNPVASAFFTELAWRETPADPDQWFRNWAWRRYGGSAPDPHAVAAWHILQQTAYNLPANWDSKYQTGFYELAPNLSEPGGRPLHYDPAQIDRALAELLQVAPALRNSSAYRYDLTDLTRQALSVHSRVLLPRIKAAFEAKDKARLNRLTAQWLHQMKELDTVLGTNEQFMLGPWLANAKSYAHSAEEWTGIEYDARALITIWGNPQEADYARREWQGLVGDYYYARWKLFFDSLDTALSTGDKPKAIDWYAMGEQWAHARNTYPTRPTGDIHAIAKDVLDDLTRNAQN</sequence>
<comment type="caution">
    <text evidence="6">The sequence shown here is derived from an EMBL/GenBank/DDBJ whole genome shotgun (WGS) entry which is preliminary data.</text>
</comment>
<evidence type="ECO:0000313" key="6">
    <source>
        <dbReference type="EMBL" id="MEW9573023.1"/>
    </source>
</evidence>
<dbReference type="Gene3D" id="1.20.120.670">
    <property type="entry name" value="N-acetyl-b-d-glucoasminidase"/>
    <property type="match status" value="1"/>
</dbReference>